<protein>
    <submittedName>
        <fullName evidence="3">Uncharacterized protein</fullName>
    </submittedName>
</protein>
<dbReference type="Proteomes" id="UP000887575">
    <property type="component" value="Unassembled WGS sequence"/>
</dbReference>
<feature type="chain" id="PRO_5042126457" evidence="1">
    <location>
        <begin position="20"/>
        <end position="298"/>
    </location>
</feature>
<sequence>MKKEFVFLFVASLAQLVTANEEWMEGCHSQSEKIVIHSADGNWKNFSSDVTSHQHYGVYRRLTCIADPDNFSFVRINHMMDSPSETKTISCGSMRKWLYKGEIVVSVGCFTGPRANRIQKPEKEEKIRNWMAEYHREDNYYMRTAFVGFGDDNSVLKFENYVIFVFRGGFPERSKPDAKEGIRIRKQVAVLPADYVKAYRERENLAEDNYYMKTDGGTQIRKQVAVLPADYVKAYRERENLAEDNYYMKTELCDICVSWWLSGQIKAGCKRWNQLRLGDSVIRGSKLRLPTSLLSRPF</sequence>
<evidence type="ECO:0000313" key="3">
    <source>
        <dbReference type="WBParaSite" id="MBELARI_LOCUS3099.1"/>
    </source>
</evidence>
<keyword evidence="2" id="KW-1185">Reference proteome</keyword>
<feature type="signal peptide" evidence="1">
    <location>
        <begin position="1"/>
        <end position="19"/>
    </location>
</feature>
<accession>A0AAF3F848</accession>
<proteinExistence type="predicted"/>
<dbReference type="AlphaFoldDB" id="A0AAF3F848"/>
<evidence type="ECO:0000313" key="2">
    <source>
        <dbReference type="Proteomes" id="UP000887575"/>
    </source>
</evidence>
<dbReference type="WBParaSite" id="MBELARI_LOCUS3099.1">
    <property type="protein sequence ID" value="MBELARI_LOCUS3099.1"/>
    <property type="gene ID" value="MBELARI_LOCUS3099"/>
</dbReference>
<organism evidence="2 3">
    <name type="scientific">Mesorhabditis belari</name>
    <dbReference type="NCBI Taxonomy" id="2138241"/>
    <lineage>
        <taxon>Eukaryota</taxon>
        <taxon>Metazoa</taxon>
        <taxon>Ecdysozoa</taxon>
        <taxon>Nematoda</taxon>
        <taxon>Chromadorea</taxon>
        <taxon>Rhabditida</taxon>
        <taxon>Rhabditina</taxon>
        <taxon>Rhabditomorpha</taxon>
        <taxon>Rhabditoidea</taxon>
        <taxon>Rhabditidae</taxon>
        <taxon>Mesorhabditinae</taxon>
        <taxon>Mesorhabditis</taxon>
    </lineage>
</organism>
<evidence type="ECO:0000256" key="1">
    <source>
        <dbReference type="SAM" id="SignalP"/>
    </source>
</evidence>
<name>A0AAF3F848_9BILA</name>
<keyword evidence="1" id="KW-0732">Signal</keyword>
<reference evidence="3" key="1">
    <citation type="submission" date="2024-02" db="UniProtKB">
        <authorList>
            <consortium name="WormBaseParasite"/>
        </authorList>
    </citation>
    <scope>IDENTIFICATION</scope>
</reference>